<evidence type="ECO:0000313" key="2">
    <source>
        <dbReference type="EMBL" id="GFO06058.1"/>
    </source>
</evidence>
<dbReference type="EMBL" id="BLXT01003760">
    <property type="protein sequence ID" value="GFO06058.1"/>
    <property type="molecule type" value="Genomic_DNA"/>
</dbReference>
<protein>
    <submittedName>
        <fullName evidence="2">Baculoviral iap repeat-containing protein 7-b</fullName>
    </submittedName>
</protein>
<gene>
    <name evidence="2" type="ORF">PoB_003256300</name>
</gene>
<evidence type="ECO:0000256" key="1">
    <source>
        <dbReference type="SAM" id="MobiDB-lite"/>
    </source>
</evidence>
<evidence type="ECO:0000313" key="3">
    <source>
        <dbReference type="Proteomes" id="UP000735302"/>
    </source>
</evidence>
<dbReference type="Pfam" id="PF13920">
    <property type="entry name" value="zf-C3HC4_3"/>
    <property type="match status" value="1"/>
</dbReference>
<dbReference type="Gene3D" id="3.30.40.10">
    <property type="entry name" value="Zinc/RING finger domain, C3HC4 (zinc finger)"/>
    <property type="match status" value="1"/>
</dbReference>
<dbReference type="Proteomes" id="UP000735302">
    <property type="component" value="Unassembled WGS sequence"/>
</dbReference>
<keyword evidence="3" id="KW-1185">Reference proteome</keyword>
<feature type="region of interest" description="Disordered" evidence="1">
    <location>
        <begin position="208"/>
        <end position="267"/>
    </location>
</feature>
<comment type="caution">
    <text evidence="2">The sequence shown here is derived from an EMBL/GenBank/DDBJ whole genome shotgun (WGS) entry which is preliminary data.</text>
</comment>
<name>A0AAV4AHQ0_9GAST</name>
<reference evidence="2 3" key="1">
    <citation type="journal article" date="2021" name="Elife">
        <title>Chloroplast acquisition without the gene transfer in kleptoplastic sea slugs, Plakobranchus ocellatus.</title>
        <authorList>
            <person name="Maeda T."/>
            <person name="Takahashi S."/>
            <person name="Yoshida T."/>
            <person name="Shimamura S."/>
            <person name="Takaki Y."/>
            <person name="Nagai Y."/>
            <person name="Toyoda A."/>
            <person name="Suzuki Y."/>
            <person name="Arimoto A."/>
            <person name="Ishii H."/>
            <person name="Satoh N."/>
            <person name="Nishiyama T."/>
            <person name="Hasebe M."/>
            <person name="Maruyama T."/>
            <person name="Minagawa J."/>
            <person name="Obokata J."/>
            <person name="Shigenobu S."/>
        </authorList>
    </citation>
    <scope>NUCLEOTIDE SEQUENCE [LARGE SCALE GENOMIC DNA]</scope>
</reference>
<organism evidence="2 3">
    <name type="scientific">Plakobranchus ocellatus</name>
    <dbReference type="NCBI Taxonomy" id="259542"/>
    <lineage>
        <taxon>Eukaryota</taxon>
        <taxon>Metazoa</taxon>
        <taxon>Spiralia</taxon>
        <taxon>Lophotrochozoa</taxon>
        <taxon>Mollusca</taxon>
        <taxon>Gastropoda</taxon>
        <taxon>Heterobranchia</taxon>
        <taxon>Euthyneura</taxon>
        <taxon>Panpulmonata</taxon>
        <taxon>Sacoglossa</taxon>
        <taxon>Placobranchoidea</taxon>
        <taxon>Plakobranchidae</taxon>
        <taxon>Plakobranchus</taxon>
    </lineage>
</organism>
<feature type="compositionally biased region" description="Polar residues" evidence="1">
    <location>
        <begin position="234"/>
        <end position="247"/>
    </location>
</feature>
<accession>A0AAV4AHQ0</accession>
<dbReference type="InterPro" id="IPR013083">
    <property type="entry name" value="Znf_RING/FYVE/PHD"/>
</dbReference>
<dbReference type="AlphaFoldDB" id="A0AAV4AHQ0"/>
<proteinExistence type="predicted"/>
<sequence length="422" mass="47263">MLLSSFGNRPTWMSENKAKCDSKNIITQKSVSPGVKLNGSPDIFKDDNTKDETQKLKMATAERNTLNWQQGLKTSEAITQHKLTDLSTGDALVAFDDSEEYEHKKHYLLSVAKSHNGFLESTARRAVEFMLSLGQAIHLIDLAAAYFFLKFGRSPSGRETFEIMIDTNFQEKGIIKLFDNFSKTETGAIDLESPLASKSLPKNQPLLQEQRKSDGNKNTEGAVCNAPESREQFNDQSKTTTSSQAEKCSSPMYVGGSTASGKSLETKTNRDSYARISRVLLEKENTLLKNKFICKLCKERPISTTFLPCGHFMLCQVCSKPCQINIRIDQAVNHIKSSTMDISFPLPGINFEIATVSRVIVTKPEHLDPKFFGLVWVVDSRVEWTLPGYHHFVNGNILAWQKDYLEIGFNLAINGRILKKGS</sequence>